<sequence>MNILFNLAHYGDIIAIPGFLLLSYYFYKIENRTFLENFLLFGSLCGFILDSFFTYIFFFLKKSKSRH</sequence>
<feature type="transmembrane region" description="Helical" evidence="1">
    <location>
        <begin position="39"/>
        <end position="60"/>
    </location>
</feature>
<organism evidence="2">
    <name type="scientific">viral metagenome</name>
    <dbReference type="NCBI Taxonomy" id="1070528"/>
    <lineage>
        <taxon>unclassified sequences</taxon>
        <taxon>metagenomes</taxon>
        <taxon>organismal metagenomes</taxon>
    </lineage>
</organism>
<keyword evidence="1" id="KW-0812">Transmembrane</keyword>
<keyword evidence="1" id="KW-0472">Membrane</keyword>
<name>A0A6C0DCB7_9ZZZZ</name>
<protein>
    <submittedName>
        <fullName evidence="2">Uncharacterized protein</fullName>
    </submittedName>
</protein>
<evidence type="ECO:0000313" key="2">
    <source>
        <dbReference type="EMBL" id="QHT13814.1"/>
    </source>
</evidence>
<proteinExistence type="predicted"/>
<feature type="transmembrane region" description="Helical" evidence="1">
    <location>
        <begin position="7"/>
        <end position="27"/>
    </location>
</feature>
<accession>A0A6C0DCB7</accession>
<reference evidence="2" key="1">
    <citation type="journal article" date="2020" name="Nature">
        <title>Giant virus diversity and host interactions through global metagenomics.</title>
        <authorList>
            <person name="Schulz F."/>
            <person name="Roux S."/>
            <person name="Paez-Espino D."/>
            <person name="Jungbluth S."/>
            <person name="Walsh D.A."/>
            <person name="Denef V.J."/>
            <person name="McMahon K.D."/>
            <person name="Konstantinidis K.T."/>
            <person name="Eloe-Fadrosh E.A."/>
            <person name="Kyrpides N.C."/>
            <person name="Woyke T."/>
        </authorList>
    </citation>
    <scope>NUCLEOTIDE SEQUENCE</scope>
    <source>
        <strain evidence="2">GVMAG-M-3300023174-134</strain>
    </source>
</reference>
<dbReference type="AlphaFoldDB" id="A0A6C0DCB7"/>
<dbReference type="EMBL" id="MN739577">
    <property type="protein sequence ID" value="QHT13814.1"/>
    <property type="molecule type" value="Genomic_DNA"/>
</dbReference>
<evidence type="ECO:0000256" key="1">
    <source>
        <dbReference type="SAM" id="Phobius"/>
    </source>
</evidence>
<keyword evidence="1" id="KW-1133">Transmembrane helix</keyword>